<dbReference type="AlphaFoldDB" id="A0A857JRL3"/>
<evidence type="ECO:0000313" key="2">
    <source>
        <dbReference type="Proteomes" id="UP000464524"/>
    </source>
</evidence>
<keyword evidence="1" id="KW-0614">Plasmid</keyword>
<evidence type="ECO:0000313" key="1">
    <source>
        <dbReference type="EMBL" id="QHJ14082.1"/>
    </source>
</evidence>
<geneLocation type="plasmid" evidence="1 2">
    <name>unnamed</name>
</geneLocation>
<reference evidence="1 2" key="1">
    <citation type="submission" date="2019-12" db="EMBL/GenBank/DDBJ databases">
        <title>Genome sequencing and assembly of endphytes of Porphyra tenera.</title>
        <authorList>
            <person name="Park J.M."/>
            <person name="Shin R."/>
            <person name="Jo S.H."/>
        </authorList>
    </citation>
    <scope>NUCLEOTIDE SEQUENCE [LARGE SCALE GENOMIC DNA]</scope>
    <source>
        <strain evidence="1 2">GPM4</strain>
        <plasmid evidence="1 2">unnamed</plasmid>
    </source>
</reference>
<name>A0A857JRL3_9ALTE</name>
<dbReference type="KEGG" id="pmes:FX988_04364"/>
<sequence>MAHHQRREVEDWLNLFEQQCPSGNPHIQFIGFLRHGALFVKENDHGASSTKRSRRLAQFI</sequence>
<accession>A0A857JRL3</accession>
<dbReference type="Proteomes" id="UP000464524">
    <property type="component" value="Plasmid unnamed"/>
</dbReference>
<gene>
    <name evidence="1" type="ORF">FX988_04364</name>
</gene>
<proteinExistence type="predicted"/>
<organism evidence="1 2">
    <name type="scientific">Paraglaciecola mesophila</name>
    <dbReference type="NCBI Taxonomy" id="197222"/>
    <lineage>
        <taxon>Bacteria</taxon>
        <taxon>Pseudomonadati</taxon>
        <taxon>Pseudomonadota</taxon>
        <taxon>Gammaproteobacteria</taxon>
        <taxon>Alteromonadales</taxon>
        <taxon>Alteromonadaceae</taxon>
        <taxon>Paraglaciecola</taxon>
    </lineage>
</organism>
<dbReference type="EMBL" id="CP047657">
    <property type="protein sequence ID" value="QHJ14082.1"/>
    <property type="molecule type" value="Genomic_DNA"/>
</dbReference>
<keyword evidence="2" id="KW-1185">Reference proteome</keyword>
<protein>
    <submittedName>
        <fullName evidence="1">Uncharacterized protein</fullName>
    </submittedName>
</protein>